<feature type="transmembrane region" description="Helical" evidence="19">
    <location>
        <begin position="507"/>
        <end position="532"/>
    </location>
</feature>
<dbReference type="PANTHER" id="PTHR45631">
    <property type="entry name" value="OS07G0107800 PROTEIN-RELATED"/>
    <property type="match status" value="1"/>
</dbReference>
<keyword evidence="15" id="KW-0675">Receptor</keyword>
<evidence type="ECO:0000256" key="14">
    <source>
        <dbReference type="ARBA" id="ARBA00023136"/>
    </source>
</evidence>
<dbReference type="GO" id="GO:0005524">
    <property type="term" value="F:ATP binding"/>
    <property type="evidence" value="ECO:0007669"/>
    <property type="project" value="UniProtKB-UniRule"/>
</dbReference>
<evidence type="ECO:0000256" key="6">
    <source>
        <dbReference type="ARBA" id="ARBA00022679"/>
    </source>
</evidence>
<dbReference type="PANTHER" id="PTHR45631:SF202">
    <property type="entry name" value="SENESCENCE-INDUCED RECEPTOR-LIKE SERINE_THREONINE-PROTEIN KINASE"/>
    <property type="match status" value="1"/>
</dbReference>
<dbReference type="PRINTS" id="PR00019">
    <property type="entry name" value="LEURICHRPT"/>
</dbReference>
<keyword evidence="11" id="KW-0418">Kinase</keyword>
<dbReference type="FunFam" id="3.80.10.10:FF:000129">
    <property type="entry name" value="Leucine-rich repeat receptor-like kinase"/>
    <property type="match status" value="1"/>
</dbReference>
<dbReference type="Gene3D" id="1.10.510.10">
    <property type="entry name" value="Transferase(Phosphotransferase) domain 1"/>
    <property type="match status" value="1"/>
</dbReference>
<evidence type="ECO:0000256" key="20">
    <source>
        <dbReference type="SAM" id="SignalP"/>
    </source>
</evidence>
<feature type="signal peptide" evidence="20">
    <location>
        <begin position="1"/>
        <end position="19"/>
    </location>
</feature>
<dbReference type="Pfam" id="PF07714">
    <property type="entry name" value="PK_Tyr_Ser-Thr"/>
    <property type="match status" value="1"/>
</dbReference>
<evidence type="ECO:0000256" key="17">
    <source>
        <dbReference type="ARBA" id="ARBA00048679"/>
    </source>
</evidence>
<dbReference type="Proteomes" id="UP000504603">
    <property type="component" value="Unplaced"/>
</dbReference>
<evidence type="ECO:0000256" key="12">
    <source>
        <dbReference type="ARBA" id="ARBA00022840"/>
    </source>
</evidence>
<evidence type="ECO:0000256" key="16">
    <source>
        <dbReference type="ARBA" id="ARBA00047899"/>
    </source>
</evidence>
<dbReference type="FunFam" id="3.30.200.20:FF:000394">
    <property type="entry name" value="Leucine-rich repeat receptor-like protein kinase"/>
    <property type="match status" value="1"/>
</dbReference>
<dbReference type="CDD" id="cd14066">
    <property type="entry name" value="STKc_IRAK"/>
    <property type="match status" value="1"/>
</dbReference>
<keyword evidence="3" id="KW-0723">Serine/threonine-protein kinase</keyword>
<evidence type="ECO:0000256" key="18">
    <source>
        <dbReference type="PROSITE-ProRule" id="PRU10141"/>
    </source>
</evidence>
<dbReference type="InterPro" id="IPR024788">
    <property type="entry name" value="Malectin-like_Carb-bd_dom"/>
</dbReference>
<evidence type="ECO:0000256" key="1">
    <source>
        <dbReference type="ARBA" id="ARBA00004167"/>
    </source>
</evidence>
<keyword evidence="13 19" id="KW-1133">Transmembrane helix</keyword>
<dbReference type="InterPro" id="IPR008271">
    <property type="entry name" value="Ser/Thr_kinase_AS"/>
</dbReference>
<keyword evidence="10 18" id="KW-0547">Nucleotide-binding</keyword>
<dbReference type="EC" id="2.7.11.1" evidence="2"/>
<evidence type="ECO:0000256" key="19">
    <source>
        <dbReference type="SAM" id="Phobius"/>
    </source>
</evidence>
<keyword evidence="5" id="KW-0433">Leucine-rich repeat</keyword>
<dbReference type="RefSeq" id="XP_022148125.1">
    <property type="nucleotide sequence ID" value="XM_022292433.1"/>
</dbReference>
<proteinExistence type="predicted"/>
<evidence type="ECO:0000313" key="23">
    <source>
        <dbReference type="RefSeq" id="XP_022148125.1"/>
    </source>
</evidence>
<evidence type="ECO:0000256" key="13">
    <source>
        <dbReference type="ARBA" id="ARBA00022989"/>
    </source>
</evidence>
<evidence type="ECO:0000256" key="10">
    <source>
        <dbReference type="ARBA" id="ARBA00022741"/>
    </source>
</evidence>
<feature type="chain" id="PRO_5026973100" description="non-specific serine/threonine protein kinase" evidence="20">
    <location>
        <begin position="20"/>
        <end position="881"/>
    </location>
</feature>
<name>A0A6J1D224_MOMCH</name>
<dbReference type="InterPro" id="IPR000719">
    <property type="entry name" value="Prot_kinase_dom"/>
</dbReference>
<dbReference type="PROSITE" id="PS00108">
    <property type="entry name" value="PROTEIN_KINASE_ST"/>
    <property type="match status" value="1"/>
</dbReference>
<feature type="domain" description="Protein kinase" evidence="21">
    <location>
        <begin position="566"/>
        <end position="840"/>
    </location>
</feature>
<dbReference type="SUPFAM" id="SSF52058">
    <property type="entry name" value="L domain-like"/>
    <property type="match status" value="1"/>
</dbReference>
<comment type="catalytic activity">
    <reaction evidence="16">
        <text>L-threonyl-[protein] + ATP = O-phospho-L-threonyl-[protein] + ADP + H(+)</text>
        <dbReference type="Rhea" id="RHEA:46608"/>
        <dbReference type="Rhea" id="RHEA-COMP:11060"/>
        <dbReference type="Rhea" id="RHEA-COMP:11605"/>
        <dbReference type="ChEBI" id="CHEBI:15378"/>
        <dbReference type="ChEBI" id="CHEBI:30013"/>
        <dbReference type="ChEBI" id="CHEBI:30616"/>
        <dbReference type="ChEBI" id="CHEBI:61977"/>
        <dbReference type="ChEBI" id="CHEBI:456216"/>
        <dbReference type="EC" id="2.7.11.1"/>
    </reaction>
</comment>
<gene>
    <name evidence="23" type="primary">LOC111016879</name>
</gene>
<evidence type="ECO:0000256" key="7">
    <source>
        <dbReference type="ARBA" id="ARBA00022692"/>
    </source>
</evidence>
<dbReference type="PROSITE" id="PS50011">
    <property type="entry name" value="PROTEIN_KINASE_DOM"/>
    <property type="match status" value="1"/>
</dbReference>
<keyword evidence="14 19" id="KW-0472">Membrane</keyword>
<evidence type="ECO:0000256" key="4">
    <source>
        <dbReference type="ARBA" id="ARBA00022553"/>
    </source>
</evidence>
<dbReference type="Pfam" id="PF12819">
    <property type="entry name" value="Malectin_like"/>
    <property type="match status" value="1"/>
</dbReference>
<dbReference type="PROSITE" id="PS00107">
    <property type="entry name" value="PROTEIN_KINASE_ATP"/>
    <property type="match status" value="1"/>
</dbReference>
<accession>A0A6J1D224</accession>
<dbReference type="GO" id="GO:0016020">
    <property type="term" value="C:membrane"/>
    <property type="evidence" value="ECO:0007669"/>
    <property type="project" value="UniProtKB-SubCell"/>
</dbReference>
<dbReference type="KEGG" id="mcha:111016879"/>
<evidence type="ECO:0000256" key="3">
    <source>
        <dbReference type="ARBA" id="ARBA00022527"/>
    </source>
</evidence>
<dbReference type="SUPFAM" id="SSF56112">
    <property type="entry name" value="Protein kinase-like (PK-like)"/>
    <property type="match status" value="1"/>
</dbReference>
<keyword evidence="7 19" id="KW-0812">Transmembrane</keyword>
<dbReference type="GO" id="GO:0004674">
    <property type="term" value="F:protein serine/threonine kinase activity"/>
    <property type="evidence" value="ECO:0007669"/>
    <property type="project" value="UniProtKB-KW"/>
</dbReference>
<evidence type="ECO:0000256" key="9">
    <source>
        <dbReference type="ARBA" id="ARBA00022737"/>
    </source>
</evidence>
<dbReference type="InterPro" id="IPR001245">
    <property type="entry name" value="Ser-Thr/Tyr_kinase_cat_dom"/>
</dbReference>
<organism evidence="22 23">
    <name type="scientific">Momordica charantia</name>
    <name type="common">Bitter gourd</name>
    <name type="synonym">Balsam pear</name>
    <dbReference type="NCBI Taxonomy" id="3673"/>
    <lineage>
        <taxon>Eukaryota</taxon>
        <taxon>Viridiplantae</taxon>
        <taxon>Streptophyta</taxon>
        <taxon>Embryophyta</taxon>
        <taxon>Tracheophyta</taxon>
        <taxon>Spermatophyta</taxon>
        <taxon>Magnoliopsida</taxon>
        <taxon>eudicotyledons</taxon>
        <taxon>Gunneridae</taxon>
        <taxon>Pentapetalae</taxon>
        <taxon>rosids</taxon>
        <taxon>fabids</taxon>
        <taxon>Cucurbitales</taxon>
        <taxon>Cucurbitaceae</taxon>
        <taxon>Momordiceae</taxon>
        <taxon>Momordica</taxon>
    </lineage>
</organism>
<protein>
    <recommendedName>
        <fullName evidence="2">non-specific serine/threonine protein kinase</fullName>
        <ecNumber evidence="2">2.7.11.1</ecNumber>
    </recommendedName>
</protein>
<evidence type="ECO:0000256" key="5">
    <source>
        <dbReference type="ARBA" id="ARBA00022614"/>
    </source>
</evidence>
<reference evidence="23" key="1">
    <citation type="submission" date="2025-08" db="UniProtKB">
        <authorList>
            <consortium name="RefSeq"/>
        </authorList>
    </citation>
    <scope>IDENTIFICATION</scope>
    <source>
        <strain evidence="23">OHB3-1</strain>
    </source>
</reference>
<evidence type="ECO:0000259" key="21">
    <source>
        <dbReference type="PROSITE" id="PS50011"/>
    </source>
</evidence>
<evidence type="ECO:0000256" key="15">
    <source>
        <dbReference type="ARBA" id="ARBA00023170"/>
    </source>
</evidence>
<evidence type="ECO:0000256" key="8">
    <source>
        <dbReference type="ARBA" id="ARBA00022729"/>
    </source>
</evidence>
<dbReference type="InterPro" id="IPR032675">
    <property type="entry name" value="LRR_dom_sf"/>
</dbReference>
<comment type="subcellular location">
    <subcellularLocation>
        <location evidence="1">Membrane</location>
        <topology evidence="1">Single-pass membrane protein</topology>
    </subcellularLocation>
</comment>
<keyword evidence="12 18" id="KW-0067">ATP-binding</keyword>
<keyword evidence="22" id="KW-1185">Reference proteome</keyword>
<dbReference type="InterPro" id="IPR001611">
    <property type="entry name" value="Leu-rich_rpt"/>
</dbReference>
<feature type="binding site" evidence="18">
    <location>
        <position position="593"/>
    </location>
    <ligand>
        <name>ATP</name>
        <dbReference type="ChEBI" id="CHEBI:30616"/>
    </ligand>
</feature>
<dbReference type="InterPro" id="IPR011009">
    <property type="entry name" value="Kinase-like_dom_sf"/>
</dbReference>
<dbReference type="Gene3D" id="3.80.10.10">
    <property type="entry name" value="Ribonuclease Inhibitor"/>
    <property type="match status" value="1"/>
</dbReference>
<comment type="catalytic activity">
    <reaction evidence="17">
        <text>L-seryl-[protein] + ATP = O-phospho-L-seryl-[protein] + ADP + H(+)</text>
        <dbReference type="Rhea" id="RHEA:17989"/>
        <dbReference type="Rhea" id="RHEA-COMP:9863"/>
        <dbReference type="Rhea" id="RHEA-COMP:11604"/>
        <dbReference type="ChEBI" id="CHEBI:15378"/>
        <dbReference type="ChEBI" id="CHEBI:29999"/>
        <dbReference type="ChEBI" id="CHEBI:30616"/>
        <dbReference type="ChEBI" id="CHEBI:83421"/>
        <dbReference type="ChEBI" id="CHEBI:456216"/>
        <dbReference type="EC" id="2.7.11.1"/>
    </reaction>
</comment>
<dbReference type="Pfam" id="PF13855">
    <property type="entry name" value="LRR_8"/>
    <property type="match status" value="1"/>
</dbReference>
<dbReference type="SMART" id="SM00220">
    <property type="entry name" value="S_TKc"/>
    <property type="match status" value="1"/>
</dbReference>
<evidence type="ECO:0000313" key="22">
    <source>
        <dbReference type="Proteomes" id="UP000504603"/>
    </source>
</evidence>
<dbReference type="FunFam" id="1.10.510.10:FF:000146">
    <property type="entry name" value="LRR receptor-like serine/threonine-protein kinase IOS1"/>
    <property type="match status" value="1"/>
</dbReference>
<dbReference type="AlphaFoldDB" id="A0A6J1D224"/>
<keyword evidence="4" id="KW-0597">Phosphoprotein</keyword>
<keyword evidence="9" id="KW-0677">Repeat</keyword>
<dbReference type="OrthoDB" id="2017114at2759"/>
<sequence>MALKFLLALLSALLHLISAQNPSGFISLDCGIPANKTYIEPHTGINYDSDAAFIDTGETHNISSFYISTTLKHQLRNLRSFPHGTRNCYKVRVKSGTKYLIRASFLYGDYDGQMRLPSFDLHFGPNFWTSVNFDAVNTTEHLEIIHVVSSSSVQVCLVDTGAGTPFISALELRPLPNSIYETRSGSLATFLRLDVGSATNLSYRYKDDAYDRIWYAMIQLPAWTTIATTEAVYANDPLSFLPAPPVMTSAATPINASAPMEFNFSPPDDTTQFFVFLYFAEIQKLQPNQSRAFQVLLNGKPWTNGLISPPYLEGIVSYSTAPLTGGTYDFSLVKTPDSTLPPFLNAVEIYRVIDFSQSPTDERDVEGISSVKAAYGVGRNWQGDPCAPREFIWRGVNCSFVDSVPPRITSLDLSSSGLTGEIVEDLAKLELLETLDLSNNSLSGTVPEFLTQLPSLRVLNLERNNLSGLIPSQLIEMFIDGSLSLSYGENPNLFISATTEKKKKSNIVIPVAASVGGFLLLSLLISGAIFWIKTKQRKQGVLFGEAKQWGSTRRSYSYSDILRITNNFERLLGVGGFGKVYYGQIDGTEVAVKMLSPQSAQGYDQFQAEVDLLIRVHHRNLTALVGYCDESTNKGLIYEYMGRGNLGSLISSDRSKVLKWEDRLHIALDSAHGFEYLHHGIKPAIIHRDVKSSNILLDNDFRAKVSDFGLSRTFPAENGATHVTATNVVGTHGYIDPEYYTTYRLNGKSDVYGFGVILLEIITGKPALTRIGDQVTHVYQWVEPLLSQGDIGSIIDPKMKEDLNVNSVWKAVDVAISCMSSKSIDRPNMSQVVVDLKECLAMELAGDKNRQPETAAAESTALTGPFARSRTLIASSAFGIR</sequence>
<dbReference type="InterPro" id="IPR017441">
    <property type="entry name" value="Protein_kinase_ATP_BS"/>
</dbReference>
<keyword evidence="6" id="KW-0808">Transferase</keyword>
<dbReference type="Gene3D" id="3.30.200.20">
    <property type="entry name" value="Phosphorylase Kinase, domain 1"/>
    <property type="match status" value="1"/>
</dbReference>
<evidence type="ECO:0000256" key="2">
    <source>
        <dbReference type="ARBA" id="ARBA00012513"/>
    </source>
</evidence>
<evidence type="ECO:0000256" key="11">
    <source>
        <dbReference type="ARBA" id="ARBA00022777"/>
    </source>
</evidence>
<dbReference type="GeneID" id="111016879"/>
<keyword evidence="8 20" id="KW-0732">Signal</keyword>